<evidence type="ECO:0000259" key="3">
    <source>
        <dbReference type="Pfam" id="PF10350"/>
    </source>
</evidence>
<comment type="similarity">
    <text evidence="1">Belongs to the THADA family.</text>
</comment>
<reference evidence="5 6" key="1">
    <citation type="submission" date="2024-03" db="EMBL/GenBank/DDBJ databases">
        <title>Adaptation during the transition from Ophiocordyceps entomopathogen to insect associate is accompanied by gene loss and intensified selection.</title>
        <authorList>
            <person name="Ward C.M."/>
            <person name="Onetto C.A."/>
            <person name="Borneman A.R."/>
        </authorList>
    </citation>
    <scope>NUCLEOTIDE SEQUENCE [LARGE SCALE GENOMIC DNA]</scope>
    <source>
        <strain evidence="5">AWRI1</strain>
        <tissue evidence="5">Single Adult Female</tissue>
    </source>
</reference>
<organism evidence="5 6">
    <name type="scientific">Parthenolecanium corni</name>
    <dbReference type="NCBI Taxonomy" id="536013"/>
    <lineage>
        <taxon>Eukaryota</taxon>
        <taxon>Metazoa</taxon>
        <taxon>Ecdysozoa</taxon>
        <taxon>Arthropoda</taxon>
        <taxon>Hexapoda</taxon>
        <taxon>Insecta</taxon>
        <taxon>Pterygota</taxon>
        <taxon>Neoptera</taxon>
        <taxon>Paraneoptera</taxon>
        <taxon>Hemiptera</taxon>
        <taxon>Sternorrhyncha</taxon>
        <taxon>Coccoidea</taxon>
        <taxon>Coccidae</taxon>
        <taxon>Parthenolecanium</taxon>
    </lineage>
</organism>
<evidence type="ECO:0000259" key="4">
    <source>
        <dbReference type="Pfam" id="PF25151"/>
    </source>
</evidence>
<feature type="domain" description="tRNA (32-2'-O)-methyltransferase regulator THADA-like C-terminal TPR repeats region" evidence="4">
    <location>
        <begin position="877"/>
        <end position="1023"/>
    </location>
</feature>
<feature type="domain" description="DUF2428" evidence="3">
    <location>
        <begin position="640"/>
        <end position="875"/>
    </location>
</feature>
<gene>
    <name evidence="5" type="ORF">V9T40_012292</name>
</gene>
<dbReference type="GO" id="GO:0005829">
    <property type="term" value="C:cytosol"/>
    <property type="evidence" value="ECO:0007669"/>
    <property type="project" value="TreeGrafter"/>
</dbReference>
<dbReference type="SUPFAM" id="SSF48371">
    <property type="entry name" value="ARM repeat"/>
    <property type="match status" value="1"/>
</dbReference>
<comment type="caution">
    <text evidence="5">The sequence shown here is derived from an EMBL/GenBank/DDBJ whole genome shotgun (WGS) entry which is preliminary data.</text>
</comment>
<dbReference type="PANTHER" id="PTHR14387:SF0">
    <property type="entry name" value="DUF2428 DOMAIN-CONTAINING PROTEIN"/>
    <property type="match status" value="1"/>
</dbReference>
<keyword evidence="2" id="KW-0819">tRNA processing</keyword>
<dbReference type="InterPro" id="IPR019442">
    <property type="entry name" value="THADA/TRM732_DUF2428"/>
</dbReference>
<evidence type="ECO:0008006" key="7">
    <source>
        <dbReference type="Google" id="ProtNLM"/>
    </source>
</evidence>
<sequence length="1497" mass="170336">MSQENKSDYAAYCVQTSGDERRSIAHLFRENIEALSTAEEFGGQIDCAVDALYFLASDVALGMRLLAECADAVLNLHARILSHFLQRSWVEQEATLRFAILSLRAFVKYNWMRATNNVQQVLGVVARLVRRLMRQDLPTNVMLDCGVIVFEIDSRRNGLTSSLWLLNKCSNSQSVAFIALCYGAATVTSSRFFSQMIRDEKNTGDYEQPLVSLSSIMRSCSRRKNDVRYLLAVFKFFEILTRKIRFVDLARESHFPGRLVNFLWEHCDHFVDAIRALSSQCLKNAITQSDPRIIDEIRKILMETNDADERLCYVIVNIGSTELANNDRLLKHCSHLVSRQLKQTKNGLPSSWMTNAYVTLLTNADREEFDLWFDCWVRPVWDSSWGTFRQDVIVAAVTVCPQSLKVLIDMADAKQLNFILESILSIEDREVRRQRMNEVDSRILVDVAFSVIRVPTIVIIAFRSLFAIGVMPDADPVAVLTFIAEQKHPISYMESLRASVDAIFCCDRDYQRRIFVDKFKNVGEKSIAVDGDVVTWIQQRCFSNLFAGASFDRRHSALLLLGALPQPLKNYSPDHLRTLFACLADSYQENQSLAFQLLKPITNDLCVCSRLSNLLVHSFRLFDVLILKITSDFSVNKSELVSELAKTCVECNLQVLSVVSQSSPEGFLPPNELVELDLTNESRLYMSSQKALLRGWRTVKEASLLLKHLLSMEQLDENLMKFIGSHLKSLLFEVKHKGAIEVVYMAASTFCYVCGRSVNEYARDMPRCWLQEMIELIKSGDEGPICRWRRSAGIPFIVQAVLSTNSIQSDILCDQFAKQLLQIYKDCDTKEESKIHSANVLRVLFKNRILAQKVDSHMEMTLKVAIDGVASPSWNMRNVSWLLLGSVLSRSFELDNHGPNAISFFRTFPSLFDFFYKRLVSFDRSQLKNQSSVFAVLLLLSSFQPFNGCDLNDGLRHSFLNVLLPIVFECGGSPIWKIRITAVRAIRALVPRDLYILFISGICTNVKLPLEQNSLHGSLLQLEILLQHCCTSSSSEKRHLRKILIGFVADTNSILKSDKNSVLVKRQIFILRTLIFKKLNEWMLDDDETFRYFTTVGWPENSISVPTCFDDGTFIQSWIIHLVSHQLRANSNLDELEELLKHCLLSQPVIAVAVLEIFLQPTSSYLEENHSICLLRDYFLILPTDEQNRIIGCVRKSQSIHLFLNTFVRNCLAQKTYPFGGIRILSYLADSEFFASLTVDEIVSVCSMVGHDEEAFNAILDYVHRVLEFSVILWQNDLLTILRSVCTLNVTCVSSRSRGKQIALYDELISRTRGGDHISTFLDVWSQKLEFVKCEEPSSLDVVLRHFYCDSLSWFEPSACAVALVGWSLADIGIIWDRIESQGAPVAFDENLPARFENHTLLSRICSELLGQLLHSHTQLPNILLDKRLTRWLCNRCCISPAASIVKLVDVVAFFLDMRANLATSLDDCLASYLCRSTLFKRFAIDNIDLVISAFDK</sequence>
<dbReference type="Proteomes" id="UP001367676">
    <property type="component" value="Unassembled WGS sequence"/>
</dbReference>
<name>A0AAN9TMW0_9HEMI</name>
<dbReference type="Pfam" id="PF25151">
    <property type="entry name" value="TPR_Trm732_C"/>
    <property type="match status" value="1"/>
</dbReference>
<dbReference type="GO" id="GO:0030488">
    <property type="term" value="P:tRNA methylation"/>
    <property type="evidence" value="ECO:0007669"/>
    <property type="project" value="TreeGrafter"/>
</dbReference>
<keyword evidence="6" id="KW-1185">Reference proteome</keyword>
<evidence type="ECO:0000313" key="6">
    <source>
        <dbReference type="Proteomes" id="UP001367676"/>
    </source>
</evidence>
<evidence type="ECO:0000313" key="5">
    <source>
        <dbReference type="EMBL" id="KAK7576006.1"/>
    </source>
</evidence>
<protein>
    <recommendedName>
        <fullName evidence="7">DUF2428 domain-containing protein</fullName>
    </recommendedName>
</protein>
<proteinExistence type="inferred from homology"/>
<dbReference type="InterPro" id="IPR056842">
    <property type="entry name" value="THADA-like_TPR_C"/>
</dbReference>
<evidence type="ECO:0000256" key="2">
    <source>
        <dbReference type="ARBA" id="ARBA00022694"/>
    </source>
</evidence>
<evidence type="ECO:0000256" key="1">
    <source>
        <dbReference type="ARBA" id="ARBA00010409"/>
    </source>
</evidence>
<dbReference type="Pfam" id="PF10350">
    <property type="entry name" value="DUF2428"/>
    <property type="match status" value="1"/>
</dbReference>
<dbReference type="InterPro" id="IPR051954">
    <property type="entry name" value="tRNA_methyltransferase_THADA"/>
</dbReference>
<accession>A0AAN9TMW0</accession>
<dbReference type="PANTHER" id="PTHR14387">
    <property type="entry name" value="THADA/DEATH RECEPTOR INTERACTING PROTEIN"/>
    <property type="match status" value="1"/>
</dbReference>
<dbReference type="EMBL" id="JBBCAQ010000036">
    <property type="protein sequence ID" value="KAK7576006.1"/>
    <property type="molecule type" value="Genomic_DNA"/>
</dbReference>
<dbReference type="InterPro" id="IPR016024">
    <property type="entry name" value="ARM-type_fold"/>
</dbReference>